<dbReference type="PROSITE" id="PS01124">
    <property type="entry name" value="HTH_ARAC_FAMILY_2"/>
    <property type="match status" value="1"/>
</dbReference>
<proteinExistence type="predicted"/>
<dbReference type="CDD" id="cd03137">
    <property type="entry name" value="GATase1_AraC_1"/>
    <property type="match status" value="1"/>
</dbReference>
<dbReference type="SMART" id="SM00342">
    <property type="entry name" value="HTH_ARAC"/>
    <property type="match status" value="1"/>
</dbReference>
<evidence type="ECO:0000256" key="2">
    <source>
        <dbReference type="ARBA" id="ARBA00023125"/>
    </source>
</evidence>
<dbReference type="PROSITE" id="PS00041">
    <property type="entry name" value="HTH_ARAC_FAMILY_1"/>
    <property type="match status" value="1"/>
</dbReference>
<dbReference type="Gene3D" id="3.40.50.880">
    <property type="match status" value="1"/>
</dbReference>
<comment type="caution">
    <text evidence="5">The sequence shown here is derived from an EMBL/GenBank/DDBJ whole genome shotgun (WGS) entry which is preliminary data.</text>
</comment>
<evidence type="ECO:0000256" key="3">
    <source>
        <dbReference type="ARBA" id="ARBA00023163"/>
    </source>
</evidence>
<dbReference type="InterPro" id="IPR018062">
    <property type="entry name" value="HTH_AraC-typ_CS"/>
</dbReference>
<dbReference type="SUPFAM" id="SSF46689">
    <property type="entry name" value="Homeodomain-like"/>
    <property type="match status" value="2"/>
</dbReference>
<sequence length="387" mass="40877">MRVLAVVVMDDMPVFEVAIPCQMFGTPPLGHEGPWYDMRICAEGGPRHVPMRGSSGHHDLPGMFGVHATHGLDALRDADTVIVPATADVNRDPSDALLTALRDAHERGARIVSLCSGGFVLAAAGLLDGRASAVHWKHAETLARRFPRVPVDPSVLYHDHGDLLTGAGNTAGIDLCLHLIRHDLGSEAATAVARHMVVPPHRSGGQAQYVDVPIPRAHRDDGLGPVLDWAVERLHDPLTVADLAARAGLTVRTLHRRFHAELGATPLRWLLTQRVLRARELLERTDLPIDAVAVRCGLGSAPNLRAHFSREMGVSPSEYRRAHRARGTAGASAPEILDADVPGTLDSDATGLVDSDATGLVDADATGILDAGAAGVVQAGAAGIVAA</sequence>
<evidence type="ECO:0000313" key="6">
    <source>
        <dbReference type="Proteomes" id="UP001595872"/>
    </source>
</evidence>
<dbReference type="InterPro" id="IPR029062">
    <property type="entry name" value="Class_I_gatase-like"/>
</dbReference>
<dbReference type="PANTHER" id="PTHR43130:SF3">
    <property type="entry name" value="HTH-TYPE TRANSCRIPTIONAL REGULATOR RV1931C"/>
    <property type="match status" value="1"/>
</dbReference>
<evidence type="ECO:0000256" key="1">
    <source>
        <dbReference type="ARBA" id="ARBA00023015"/>
    </source>
</evidence>
<keyword evidence="6" id="KW-1185">Reference proteome</keyword>
<dbReference type="Gene3D" id="1.10.10.60">
    <property type="entry name" value="Homeodomain-like"/>
    <property type="match status" value="1"/>
</dbReference>
<dbReference type="InterPro" id="IPR018060">
    <property type="entry name" value="HTH_AraC"/>
</dbReference>
<dbReference type="Proteomes" id="UP001595872">
    <property type="component" value="Unassembled WGS sequence"/>
</dbReference>
<dbReference type="PANTHER" id="PTHR43130">
    <property type="entry name" value="ARAC-FAMILY TRANSCRIPTIONAL REGULATOR"/>
    <property type="match status" value="1"/>
</dbReference>
<dbReference type="InterPro" id="IPR002818">
    <property type="entry name" value="DJ-1/PfpI"/>
</dbReference>
<dbReference type="Pfam" id="PF12833">
    <property type="entry name" value="HTH_18"/>
    <property type="match status" value="1"/>
</dbReference>
<organism evidence="5 6">
    <name type="scientific">Actinomadura gamaensis</name>
    <dbReference type="NCBI Taxonomy" id="1763541"/>
    <lineage>
        <taxon>Bacteria</taxon>
        <taxon>Bacillati</taxon>
        <taxon>Actinomycetota</taxon>
        <taxon>Actinomycetes</taxon>
        <taxon>Streptosporangiales</taxon>
        <taxon>Thermomonosporaceae</taxon>
        <taxon>Actinomadura</taxon>
    </lineage>
</organism>
<keyword evidence="3" id="KW-0804">Transcription</keyword>
<gene>
    <name evidence="5" type="ORF">ACFPCY_16880</name>
</gene>
<evidence type="ECO:0000313" key="5">
    <source>
        <dbReference type="EMBL" id="MFC4909001.1"/>
    </source>
</evidence>
<dbReference type="InterPro" id="IPR052158">
    <property type="entry name" value="INH-QAR"/>
</dbReference>
<evidence type="ECO:0000259" key="4">
    <source>
        <dbReference type="PROSITE" id="PS01124"/>
    </source>
</evidence>
<feature type="domain" description="HTH araC/xylS-type" evidence="4">
    <location>
        <begin position="224"/>
        <end position="322"/>
    </location>
</feature>
<dbReference type="Pfam" id="PF01965">
    <property type="entry name" value="DJ-1_PfpI"/>
    <property type="match status" value="1"/>
</dbReference>
<dbReference type="InterPro" id="IPR009057">
    <property type="entry name" value="Homeodomain-like_sf"/>
</dbReference>
<accession>A0ABV9TXZ1</accession>
<name>A0ABV9TXZ1_9ACTN</name>
<keyword evidence="1" id="KW-0805">Transcription regulation</keyword>
<reference evidence="6" key="1">
    <citation type="journal article" date="2019" name="Int. J. Syst. Evol. Microbiol.">
        <title>The Global Catalogue of Microorganisms (GCM) 10K type strain sequencing project: providing services to taxonomists for standard genome sequencing and annotation.</title>
        <authorList>
            <consortium name="The Broad Institute Genomics Platform"/>
            <consortium name="The Broad Institute Genome Sequencing Center for Infectious Disease"/>
            <person name="Wu L."/>
            <person name="Ma J."/>
        </authorList>
    </citation>
    <scope>NUCLEOTIDE SEQUENCE [LARGE SCALE GENOMIC DNA]</scope>
    <source>
        <strain evidence="6">KLKA75</strain>
    </source>
</reference>
<dbReference type="SUPFAM" id="SSF52317">
    <property type="entry name" value="Class I glutamine amidotransferase-like"/>
    <property type="match status" value="1"/>
</dbReference>
<dbReference type="EMBL" id="JBHSIT010000004">
    <property type="protein sequence ID" value="MFC4909001.1"/>
    <property type="molecule type" value="Genomic_DNA"/>
</dbReference>
<keyword evidence="2" id="KW-0238">DNA-binding</keyword>
<protein>
    <submittedName>
        <fullName evidence="5">GlxA family transcriptional regulator</fullName>
    </submittedName>
</protein>